<feature type="transmembrane region" description="Helical" evidence="2">
    <location>
        <begin position="1007"/>
        <end position="1032"/>
    </location>
</feature>
<sequence>MPKRKRGKQRRKHEARTITDATRPAAGEATHGPKQKSRRSKASTSKAIPRDIAKGKPTSDTLCARCAALDLDFIYSLKVKKDIGLHILSLKATLSELEDSLCHLCQLFASMAPQEPSDAGCYLRAFSARRVFTRLQAATFTQHDTTLLGVVRFKITDRSMRRLYKLGESLAVEKMEASLHLTGYLHSRKEDQSQEALLRVRLISPEDFDVEFAQDCIEYCEEHHTISCTPTRTPSLNSPFFRLIDCTTGNIVIPTSACNYATLSYVWAEAHQQPHTPRRTQRNKSLPCQFPRLISDCMLVTAKLGLKYLWVDKYCIDQDDPEAKRDQISQMDLIYANSKITIVAASNHTGPAGLPGISGICRRDQPNLQVLGHHLVSTLPNPKATVGRSKWLKRGWTFQEGLLSRRCLIFTEDQVTFECDGMHRSEALILPVEAMHDVSTRSFKPQIPPGPLRRRQPGSEPFDIMSYILDFRERELTFHTDKLKALEGVFHAFERGQHPVYQFMGVPIYPPIIGSSHDNRDVDRKAEERLAFALSWYHLRPGERDSHFPSWSWAGWTGGDLAEPSLLNWRRNGGLGHFKVWIETDTTQQDHLKPFPKEDNLQHLSSLATSTHTFIYVEAICIPCSIEYFPFLQHRTDEQLSVPREGHYVRLKLDDDIELYPRARFDNRGSQMTGKSLTAVFLGSPRDIEEEMEHDTQWTKQVVRSALILVEDLGDYYERVGICEITLEACRANTQHVWHDLSPRNLRNWVRKLPEPRRIRLSHLSCNFLLPNAIQHFYPTIHSLDPAICPSTSEPGLLPQADHIQGEFEDAPKFCRRVDCLLLSEGDEDERAHQQIDLVNKIREVLDKYNHALFPYSQINALPAARTSNTYNLRTWLNSPSFKYLPIAGPGADTWGKLAVDPQMMTSSFYRRFLSFWTPKESFKDDLIVPQPVYETDGITFWVTNQLLPSLEYVRSFLTKRKWGLKQWIFHLLQEKRVEAMVEGERRAEERRGLRGGIGRYRPGRPICLISFMITVIACLLPTVAIVVLATVHTTKELLGLIALFTALFSMGLFVFSDQGTSSTQVFTATVAFTAIMVVFVQNQNGSTGFAPTPIGVTVNSTWQ</sequence>
<feature type="transmembrane region" description="Helical" evidence="2">
    <location>
        <begin position="1038"/>
        <end position="1056"/>
    </location>
</feature>
<evidence type="ECO:0000256" key="1">
    <source>
        <dbReference type="SAM" id="MobiDB-lite"/>
    </source>
</evidence>
<feature type="domain" description="Heterokaryon incompatibility" evidence="3">
    <location>
        <begin position="260"/>
        <end position="400"/>
    </location>
</feature>
<dbReference type="PANTHER" id="PTHR33112">
    <property type="entry name" value="DOMAIN PROTEIN, PUTATIVE-RELATED"/>
    <property type="match status" value="1"/>
</dbReference>
<dbReference type="EMBL" id="KZ613947">
    <property type="protein sequence ID" value="PMD38749.1"/>
    <property type="molecule type" value="Genomic_DNA"/>
</dbReference>
<organism evidence="5 6">
    <name type="scientific">Hyaloscypha variabilis (strain UAMH 11265 / GT02V1 / F)</name>
    <name type="common">Meliniomyces variabilis</name>
    <dbReference type="NCBI Taxonomy" id="1149755"/>
    <lineage>
        <taxon>Eukaryota</taxon>
        <taxon>Fungi</taxon>
        <taxon>Dikarya</taxon>
        <taxon>Ascomycota</taxon>
        <taxon>Pezizomycotina</taxon>
        <taxon>Leotiomycetes</taxon>
        <taxon>Helotiales</taxon>
        <taxon>Hyaloscyphaceae</taxon>
        <taxon>Hyaloscypha</taxon>
        <taxon>Hyaloscypha variabilis</taxon>
    </lineage>
</organism>
<evidence type="ECO:0000313" key="6">
    <source>
        <dbReference type="Proteomes" id="UP000235786"/>
    </source>
</evidence>
<name>A0A2J6RJR9_HYAVF</name>
<evidence type="ECO:0000313" key="5">
    <source>
        <dbReference type="EMBL" id="PMD38749.1"/>
    </source>
</evidence>
<evidence type="ECO:0000259" key="3">
    <source>
        <dbReference type="Pfam" id="PF06985"/>
    </source>
</evidence>
<feature type="region of interest" description="Disordered" evidence="1">
    <location>
        <begin position="1"/>
        <end position="53"/>
    </location>
</feature>
<keyword evidence="2" id="KW-1133">Transmembrane helix</keyword>
<dbReference type="OrthoDB" id="5428863at2759"/>
<feature type="compositionally biased region" description="Basic residues" evidence="1">
    <location>
        <begin position="1"/>
        <end position="14"/>
    </location>
</feature>
<evidence type="ECO:0000259" key="4">
    <source>
        <dbReference type="Pfam" id="PF20237"/>
    </source>
</evidence>
<feature type="transmembrane region" description="Helical" evidence="2">
    <location>
        <begin position="1063"/>
        <end position="1081"/>
    </location>
</feature>
<evidence type="ECO:0000256" key="2">
    <source>
        <dbReference type="SAM" id="Phobius"/>
    </source>
</evidence>
<dbReference type="Proteomes" id="UP000235786">
    <property type="component" value="Unassembled WGS sequence"/>
</dbReference>
<gene>
    <name evidence="5" type="ORF">L207DRAFT_634752</name>
</gene>
<dbReference type="InterPro" id="IPR010730">
    <property type="entry name" value="HET"/>
</dbReference>
<dbReference type="Pfam" id="PF20237">
    <property type="entry name" value="DUF6594"/>
    <property type="match status" value="1"/>
</dbReference>
<keyword evidence="6" id="KW-1185">Reference proteome</keyword>
<feature type="domain" description="DUF6594" evidence="4">
    <location>
        <begin position="829"/>
        <end position="1078"/>
    </location>
</feature>
<protein>
    <submittedName>
        <fullName evidence="5">HET-domain-containing protein</fullName>
    </submittedName>
</protein>
<keyword evidence="2" id="KW-0812">Transmembrane</keyword>
<dbReference type="InterPro" id="IPR046529">
    <property type="entry name" value="DUF6594"/>
</dbReference>
<dbReference type="AlphaFoldDB" id="A0A2J6RJR9"/>
<keyword evidence="2" id="KW-0472">Membrane</keyword>
<accession>A0A2J6RJR9</accession>
<reference evidence="5 6" key="1">
    <citation type="submission" date="2016-04" db="EMBL/GenBank/DDBJ databases">
        <title>A degradative enzymes factory behind the ericoid mycorrhizal symbiosis.</title>
        <authorList>
            <consortium name="DOE Joint Genome Institute"/>
            <person name="Martino E."/>
            <person name="Morin E."/>
            <person name="Grelet G."/>
            <person name="Kuo A."/>
            <person name="Kohler A."/>
            <person name="Daghino S."/>
            <person name="Barry K."/>
            <person name="Choi C."/>
            <person name="Cichocki N."/>
            <person name="Clum A."/>
            <person name="Copeland A."/>
            <person name="Hainaut M."/>
            <person name="Haridas S."/>
            <person name="Labutti K."/>
            <person name="Lindquist E."/>
            <person name="Lipzen A."/>
            <person name="Khouja H.-R."/>
            <person name="Murat C."/>
            <person name="Ohm R."/>
            <person name="Olson A."/>
            <person name="Spatafora J."/>
            <person name="Veneault-Fourrey C."/>
            <person name="Henrissat B."/>
            <person name="Grigoriev I."/>
            <person name="Martin F."/>
            <person name="Perotto S."/>
        </authorList>
    </citation>
    <scope>NUCLEOTIDE SEQUENCE [LARGE SCALE GENOMIC DNA]</scope>
    <source>
        <strain evidence="5 6">F</strain>
    </source>
</reference>
<dbReference type="PANTHER" id="PTHR33112:SF1">
    <property type="entry name" value="HETEROKARYON INCOMPATIBILITY DOMAIN-CONTAINING PROTEIN"/>
    <property type="match status" value="1"/>
</dbReference>
<proteinExistence type="predicted"/>
<dbReference type="Pfam" id="PF06985">
    <property type="entry name" value="HET"/>
    <property type="match status" value="1"/>
</dbReference>